<protein>
    <submittedName>
        <fullName evidence="2">Uncharacterized protein</fullName>
    </submittedName>
</protein>
<dbReference type="EMBL" id="KK118306">
    <property type="protein sequence ID" value="KFM72680.1"/>
    <property type="molecule type" value="Genomic_DNA"/>
</dbReference>
<feature type="region of interest" description="Disordered" evidence="1">
    <location>
        <begin position="43"/>
        <end position="65"/>
    </location>
</feature>
<evidence type="ECO:0000313" key="2">
    <source>
        <dbReference type="EMBL" id="KFM72680.1"/>
    </source>
</evidence>
<proteinExistence type="predicted"/>
<evidence type="ECO:0000256" key="1">
    <source>
        <dbReference type="SAM" id="MobiDB-lite"/>
    </source>
</evidence>
<dbReference type="Proteomes" id="UP000054359">
    <property type="component" value="Unassembled WGS sequence"/>
</dbReference>
<organism evidence="2 3">
    <name type="scientific">Stegodyphus mimosarum</name>
    <name type="common">African social velvet spider</name>
    <dbReference type="NCBI Taxonomy" id="407821"/>
    <lineage>
        <taxon>Eukaryota</taxon>
        <taxon>Metazoa</taxon>
        <taxon>Ecdysozoa</taxon>
        <taxon>Arthropoda</taxon>
        <taxon>Chelicerata</taxon>
        <taxon>Arachnida</taxon>
        <taxon>Araneae</taxon>
        <taxon>Araneomorphae</taxon>
        <taxon>Entelegynae</taxon>
        <taxon>Eresoidea</taxon>
        <taxon>Eresidae</taxon>
        <taxon>Stegodyphus</taxon>
    </lineage>
</organism>
<name>A0A087U5P1_STEMI</name>
<gene>
    <name evidence="2" type="ORF">X975_01838</name>
</gene>
<feature type="non-terminal residue" evidence="2">
    <location>
        <position position="65"/>
    </location>
</feature>
<evidence type="ECO:0000313" key="3">
    <source>
        <dbReference type="Proteomes" id="UP000054359"/>
    </source>
</evidence>
<dbReference type="AlphaFoldDB" id="A0A087U5P1"/>
<reference evidence="2 3" key="1">
    <citation type="submission" date="2013-11" db="EMBL/GenBank/DDBJ databases">
        <title>Genome sequencing of Stegodyphus mimosarum.</title>
        <authorList>
            <person name="Bechsgaard J."/>
        </authorList>
    </citation>
    <scope>NUCLEOTIDE SEQUENCE [LARGE SCALE GENOMIC DNA]</scope>
</reference>
<feature type="compositionally biased region" description="Basic residues" evidence="1">
    <location>
        <begin position="55"/>
        <end position="65"/>
    </location>
</feature>
<sequence length="65" mass="7647">MRMLEHVAYCRFTFQIFCAKAWTRSKFGNIDDFDGELVTCRPMNASSNHTERTSEKKKKKKRISA</sequence>
<accession>A0A087U5P1</accession>
<keyword evidence="3" id="KW-1185">Reference proteome</keyword>